<protein>
    <submittedName>
        <fullName evidence="1">Uncharacterized protein</fullName>
    </submittedName>
</protein>
<dbReference type="Proteomes" id="UP000729290">
    <property type="component" value="Unassembled WGS sequence"/>
</dbReference>
<keyword evidence="2" id="KW-1185">Reference proteome</keyword>
<comment type="caution">
    <text evidence="1">The sequence shown here is derived from an EMBL/GenBank/DDBJ whole genome shotgun (WGS) entry which is preliminary data.</text>
</comment>
<reference evidence="1 2" key="1">
    <citation type="journal article" date="2021" name="Sci. Rep.">
        <title>The distribution of antibiotic resistance genes in chicken gut microbiota commensals.</title>
        <authorList>
            <person name="Juricova H."/>
            <person name="Matiasovicova J."/>
            <person name="Kubasova T."/>
            <person name="Cejkova D."/>
            <person name="Rychlik I."/>
        </authorList>
    </citation>
    <scope>NUCLEOTIDE SEQUENCE [LARGE SCALE GENOMIC DNA]</scope>
    <source>
        <strain evidence="1 2">An431b</strain>
    </source>
</reference>
<proteinExistence type="predicted"/>
<organism evidence="1 2">
    <name type="scientific">Anaerotignum lactatifermentans</name>
    <dbReference type="NCBI Taxonomy" id="160404"/>
    <lineage>
        <taxon>Bacteria</taxon>
        <taxon>Bacillati</taxon>
        <taxon>Bacillota</taxon>
        <taxon>Clostridia</taxon>
        <taxon>Lachnospirales</taxon>
        <taxon>Anaerotignaceae</taxon>
        <taxon>Anaerotignum</taxon>
    </lineage>
</organism>
<evidence type="ECO:0000313" key="2">
    <source>
        <dbReference type="Proteomes" id="UP000729290"/>
    </source>
</evidence>
<dbReference type="RefSeq" id="WP_205134288.1">
    <property type="nucleotide sequence ID" value="NZ_JACSNT010000015.1"/>
</dbReference>
<dbReference type="EMBL" id="JACSNV010000017">
    <property type="protein sequence ID" value="MBM6878593.1"/>
    <property type="molecule type" value="Genomic_DNA"/>
</dbReference>
<name>A0ABS2GD71_9FIRM</name>
<evidence type="ECO:0000313" key="1">
    <source>
        <dbReference type="EMBL" id="MBM6878593.1"/>
    </source>
</evidence>
<sequence>MKQINLQEELIVDNFAGGGGVRDRAKVGEAFWVVVEHFYTPKGSRLCEKEYCVCRAEVQKLLPKWDEMVLHGPGPDGYRQLHYYKNKDIGRKVFRTPREAALYALELTEKNDRVWAEMMGEKPMRRTWEIYLEEDANV</sequence>
<gene>
    <name evidence="1" type="ORF">H9X83_10560</name>
</gene>
<accession>A0ABS2GD71</accession>